<organism evidence="8 9">
    <name type="scientific">Prosthecomicrobium pneumaticum</name>
    <dbReference type="NCBI Taxonomy" id="81895"/>
    <lineage>
        <taxon>Bacteria</taxon>
        <taxon>Pseudomonadati</taxon>
        <taxon>Pseudomonadota</taxon>
        <taxon>Alphaproteobacteria</taxon>
        <taxon>Hyphomicrobiales</taxon>
        <taxon>Kaistiaceae</taxon>
        <taxon>Prosthecomicrobium</taxon>
    </lineage>
</organism>
<evidence type="ECO:0000259" key="7">
    <source>
        <dbReference type="Pfam" id="PF06305"/>
    </source>
</evidence>
<evidence type="ECO:0000256" key="2">
    <source>
        <dbReference type="ARBA" id="ARBA00022692"/>
    </source>
</evidence>
<protein>
    <submittedName>
        <fullName evidence="8">Putative integral membrane protein</fullName>
    </submittedName>
</protein>
<reference evidence="8 9" key="1">
    <citation type="submission" date="2020-08" db="EMBL/GenBank/DDBJ databases">
        <title>Genomic Encyclopedia of Type Strains, Phase IV (KMG-IV): sequencing the most valuable type-strain genomes for metagenomic binning, comparative biology and taxonomic classification.</title>
        <authorList>
            <person name="Goeker M."/>
        </authorList>
    </citation>
    <scope>NUCLEOTIDE SEQUENCE [LARGE SCALE GENOMIC DNA]</scope>
    <source>
        <strain evidence="8 9">DSM 16268</strain>
    </source>
</reference>
<dbReference type="GO" id="GO:0005886">
    <property type="term" value="C:plasma membrane"/>
    <property type="evidence" value="ECO:0007669"/>
    <property type="project" value="InterPro"/>
</dbReference>
<dbReference type="Proteomes" id="UP000523821">
    <property type="component" value="Unassembled WGS sequence"/>
</dbReference>
<keyword evidence="2 6" id="KW-0812">Transmembrane</keyword>
<dbReference type="RefSeq" id="WP_183857024.1">
    <property type="nucleotide sequence ID" value="NZ_JACHOO010000006.1"/>
</dbReference>
<name>A0A7W9FN73_9HYPH</name>
<feature type="transmembrane region" description="Helical" evidence="6">
    <location>
        <begin position="47"/>
        <end position="69"/>
    </location>
</feature>
<evidence type="ECO:0000256" key="5">
    <source>
        <dbReference type="SAM" id="MobiDB-lite"/>
    </source>
</evidence>
<evidence type="ECO:0000313" key="8">
    <source>
        <dbReference type="EMBL" id="MBB5753799.1"/>
    </source>
</evidence>
<proteinExistence type="predicted"/>
<dbReference type="EMBL" id="JACHOO010000006">
    <property type="protein sequence ID" value="MBB5753799.1"/>
    <property type="molecule type" value="Genomic_DNA"/>
</dbReference>
<keyword evidence="1" id="KW-1003">Cell membrane</keyword>
<evidence type="ECO:0000313" key="9">
    <source>
        <dbReference type="Proteomes" id="UP000523821"/>
    </source>
</evidence>
<evidence type="ECO:0000256" key="3">
    <source>
        <dbReference type="ARBA" id="ARBA00022989"/>
    </source>
</evidence>
<evidence type="ECO:0000256" key="4">
    <source>
        <dbReference type="ARBA" id="ARBA00023136"/>
    </source>
</evidence>
<dbReference type="InterPro" id="IPR010445">
    <property type="entry name" value="LapA_dom"/>
</dbReference>
<feature type="domain" description="Lipopolysaccharide assembly protein A" evidence="7">
    <location>
        <begin position="43"/>
        <end position="90"/>
    </location>
</feature>
<evidence type="ECO:0000256" key="6">
    <source>
        <dbReference type="SAM" id="Phobius"/>
    </source>
</evidence>
<keyword evidence="4 6" id="KW-0472">Membrane</keyword>
<comment type="caution">
    <text evidence="8">The sequence shown here is derived from an EMBL/GenBank/DDBJ whole genome shotgun (WGS) entry which is preliminary data.</text>
</comment>
<accession>A0A7W9FN73</accession>
<feature type="region of interest" description="Disordered" evidence="5">
    <location>
        <begin position="85"/>
        <end position="108"/>
    </location>
</feature>
<gene>
    <name evidence="8" type="ORF">GGQ63_002874</name>
</gene>
<evidence type="ECO:0000256" key="1">
    <source>
        <dbReference type="ARBA" id="ARBA00022475"/>
    </source>
</evidence>
<dbReference type="Pfam" id="PF06305">
    <property type="entry name" value="LapA_dom"/>
    <property type="match status" value="1"/>
</dbReference>
<keyword evidence="3 6" id="KW-1133">Transmembrane helix</keyword>
<sequence>MRRLITVAVVLPVAILVIALSVANRTPVRVSLDPFNPADPVIAFEVPLFWLLFAAVALGAVLGGVAAWLRQGRWRRTARRLRAEMARKERGAAPPSVALTIPPRRNAA</sequence>
<dbReference type="AlphaFoldDB" id="A0A7W9FN73"/>
<keyword evidence="9" id="KW-1185">Reference proteome</keyword>